<evidence type="ECO:0000313" key="3">
    <source>
        <dbReference type="Proteomes" id="UP000006468"/>
    </source>
</evidence>
<reference evidence="2 3" key="1">
    <citation type="journal article" date="2010" name="J. Bacteriol.">
        <title>Genome sequence of a cellulose-producing bacterium, Gluconacetobacter hansenii ATCC 23769.</title>
        <authorList>
            <person name="Iyer P.R."/>
            <person name="Geib S.M."/>
            <person name="Catchmark J."/>
            <person name="Kao T.H."/>
            <person name="Tien M."/>
        </authorList>
    </citation>
    <scope>NUCLEOTIDE SEQUENCE [LARGE SCALE GENOMIC DNA]</scope>
    <source>
        <strain evidence="2 3">ATCC 23769</strain>
    </source>
</reference>
<organism evidence="2 3">
    <name type="scientific">Novacetimonas hansenii ATCC 23769</name>
    <dbReference type="NCBI Taxonomy" id="714995"/>
    <lineage>
        <taxon>Bacteria</taxon>
        <taxon>Pseudomonadati</taxon>
        <taxon>Pseudomonadota</taxon>
        <taxon>Alphaproteobacteria</taxon>
        <taxon>Acetobacterales</taxon>
        <taxon>Acetobacteraceae</taxon>
        <taxon>Novacetimonas</taxon>
    </lineage>
</organism>
<keyword evidence="1" id="KW-1133">Transmembrane helix</keyword>
<keyword evidence="1" id="KW-0472">Membrane</keyword>
<dbReference type="AlphaFoldDB" id="D5QGG1"/>
<sequence length="199" mass="21747">MPDPAPPPKAPRIALSGVLALIIGTHSGYFAKRRLCLLYRSSLYFRMGSSMKNRLRITLSTPYRKWAAAVGIMVALAGCSSHKPFNRGPYLAYGLGPNAAFVPVEPYKAAENIRRALACNNLRTKPFMWHDLQEDRFLISNAVLPGTTKSYEIIAAWSFTGTLLQVRSSEAVPQVVTTISNYAKQGADCPAAAINKSSN</sequence>
<protein>
    <submittedName>
        <fullName evidence="2">Uncharacterized protein</fullName>
    </submittedName>
</protein>
<name>D5QGG1_NOVHA</name>
<feature type="transmembrane region" description="Helical" evidence="1">
    <location>
        <begin position="12"/>
        <end position="31"/>
    </location>
</feature>
<comment type="caution">
    <text evidence="2">The sequence shown here is derived from an EMBL/GenBank/DDBJ whole genome shotgun (WGS) entry which is preliminary data.</text>
</comment>
<evidence type="ECO:0000256" key="1">
    <source>
        <dbReference type="SAM" id="Phobius"/>
    </source>
</evidence>
<dbReference type="Proteomes" id="UP000006468">
    <property type="component" value="Chromosome"/>
</dbReference>
<dbReference type="EMBL" id="ADTV01000042">
    <property type="protein sequence ID" value="EFG83817.1"/>
    <property type="molecule type" value="Genomic_DNA"/>
</dbReference>
<dbReference type="HOGENOM" id="CLU_1370642_0_0_5"/>
<accession>D5QGG1</accession>
<proteinExistence type="predicted"/>
<evidence type="ECO:0000313" key="2">
    <source>
        <dbReference type="EMBL" id="EFG83817.1"/>
    </source>
</evidence>
<gene>
    <name evidence="2" type="ORF">GXY_11164</name>
</gene>
<keyword evidence="1" id="KW-0812">Transmembrane</keyword>